<dbReference type="GO" id="GO:0005524">
    <property type="term" value="F:ATP binding"/>
    <property type="evidence" value="ECO:0007669"/>
    <property type="project" value="UniProtKB-KW"/>
</dbReference>
<keyword evidence="4" id="KW-0067">ATP-binding</keyword>
<organism evidence="6 7">
    <name type="scientific">Strongyloides papillosus</name>
    <name type="common">Intestinal threadworm</name>
    <dbReference type="NCBI Taxonomy" id="174720"/>
    <lineage>
        <taxon>Eukaryota</taxon>
        <taxon>Metazoa</taxon>
        <taxon>Ecdysozoa</taxon>
        <taxon>Nematoda</taxon>
        <taxon>Chromadorea</taxon>
        <taxon>Rhabditida</taxon>
        <taxon>Tylenchina</taxon>
        <taxon>Panagrolaimomorpha</taxon>
        <taxon>Strongyloidoidea</taxon>
        <taxon>Strongyloididae</taxon>
        <taxon>Strongyloides</taxon>
    </lineage>
</organism>
<reference evidence="7" key="1">
    <citation type="submission" date="2017-02" db="UniProtKB">
        <authorList>
            <consortium name="WormBaseParasite"/>
        </authorList>
    </citation>
    <scope>IDENTIFICATION</scope>
</reference>
<keyword evidence="6" id="KW-1185">Reference proteome</keyword>
<dbReference type="Gene3D" id="3.40.50.300">
    <property type="entry name" value="P-loop containing nucleotide triphosphate hydrolases"/>
    <property type="match status" value="1"/>
</dbReference>
<evidence type="ECO:0000256" key="4">
    <source>
        <dbReference type="ARBA" id="ARBA00022840"/>
    </source>
</evidence>
<dbReference type="PANTHER" id="PTHR12131">
    <property type="entry name" value="ATP-DEPENDENT RNA AND DNA HELICASE"/>
    <property type="match status" value="1"/>
</dbReference>
<evidence type="ECO:0000256" key="2">
    <source>
        <dbReference type="ARBA" id="ARBA00022801"/>
    </source>
</evidence>
<dbReference type="GO" id="GO:0016787">
    <property type="term" value="F:hydrolase activity"/>
    <property type="evidence" value="ECO:0007669"/>
    <property type="project" value="UniProtKB-KW"/>
</dbReference>
<keyword evidence="2" id="KW-0378">Hydrolase</keyword>
<dbReference type="AlphaFoldDB" id="A0A0N5C5Z2"/>
<evidence type="ECO:0000313" key="7">
    <source>
        <dbReference type="WBParaSite" id="SPAL_0001336800.1"/>
    </source>
</evidence>
<keyword evidence="3" id="KW-0347">Helicase</keyword>
<dbReference type="SUPFAM" id="SSF52540">
    <property type="entry name" value="P-loop containing nucleoside triphosphate hydrolases"/>
    <property type="match status" value="1"/>
</dbReference>
<dbReference type="PANTHER" id="PTHR12131:SF1">
    <property type="entry name" value="ATP-DEPENDENT RNA HELICASE SUPV3L1, MITOCHONDRIAL-RELATED"/>
    <property type="match status" value="1"/>
</dbReference>
<dbReference type="STRING" id="174720.A0A0N5C5Z2"/>
<comment type="catalytic activity">
    <reaction evidence="5">
        <text>ATP + H2O = ADP + phosphate + H(+)</text>
        <dbReference type="Rhea" id="RHEA:13065"/>
        <dbReference type="ChEBI" id="CHEBI:15377"/>
        <dbReference type="ChEBI" id="CHEBI:15378"/>
        <dbReference type="ChEBI" id="CHEBI:30616"/>
        <dbReference type="ChEBI" id="CHEBI:43474"/>
        <dbReference type="ChEBI" id="CHEBI:456216"/>
        <dbReference type="EC" id="3.6.4.13"/>
    </reaction>
</comment>
<name>A0A0N5C5Z2_STREA</name>
<sequence>MGLISVLFTTETFAVGLNKPARTVLFTRLSKYDGASSRLISPEKYIQMAGTAGRKGMDTKGIVVLMVRKNIGTNALEKMVKGKSDCVNSAFCPTYSMILNFSRSFSVEELLV</sequence>
<accession>A0A0N5C5Z2</accession>
<dbReference type="Proteomes" id="UP000046392">
    <property type="component" value="Unplaced"/>
</dbReference>
<evidence type="ECO:0000256" key="3">
    <source>
        <dbReference type="ARBA" id="ARBA00022806"/>
    </source>
</evidence>
<evidence type="ECO:0000313" key="6">
    <source>
        <dbReference type="Proteomes" id="UP000046392"/>
    </source>
</evidence>
<dbReference type="InterPro" id="IPR050699">
    <property type="entry name" value="RNA-DNA_Helicase"/>
</dbReference>
<evidence type="ECO:0000256" key="1">
    <source>
        <dbReference type="ARBA" id="ARBA00022741"/>
    </source>
</evidence>
<dbReference type="GO" id="GO:0003724">
    <property type="term" value="F:RNA helicase activity"/>
    <property type="evidence" value="ECO:0007669"/>
    <property type="project" value="UniProtKB-EC"/>
</dbReference>
<evidence type="ECO:0000256" key="5">
    <source>
        <dbReference type="ARBA" id="ARBA00047984"/>
    </source>
</evidence>
<dbReference type="WBParaSite" id="SPAL_0001336800.1">
    <property type="protein sequence ID" value="SPAL_0001336800.1"/>
    <property type="gene ID" value="SPAL_0001336800"/>
</dbReference>
<keyword evidence="1" id="KW-0547">Nucleotide-binding</keyword>
<proteinExistence type="predicted"/>
<dbReference type="InterPro" id="IPR027417">
    <property type="entry name" value="P-loop_NTPase"/>
</dbReference>
<protein>
    <submittedName>
        <fullName evidence="7">Helicase C-terminal domain-containing protein</fullName>
    </submittedName>
</protein>